<organism evidence="6 7">
    <name type="scientific">Leuconostoc pseudomesenteroides</name>
    <dbReference type="NCBI Taxonomy" id="33968"/>
    <lineage>
        <taxon>Bacteria</taxon>
        <taxon>Bacillati</taxon>
        <taxon>Bacillota</taxon>
        <taxon>Bacilli</taxon>
        <taxon>Lactobacillales</taxon>
        <taxon>Lactobacillaceae</taxon>
        <taxon>Leuconostoc</taxon>
    </lineage>
</organism>
<name>A0A1X0VCN5_LEUPS</name>
<dbReference type="InterPro" id="IPR045861">
    <property type="entry name" value="CorA_cytoplasmic_dom"/>
</dbReference>
<dbReference type="RefSeq" id="WP_004915131.1">
    <property type="nucleotide sequence ID" value="NZ_MPLS01000027.1"/>
</dbReference>
<comment type="caution">
    <text evidence="6">The sequence shown here is derived from an EMBL/GenBank/DDBJ whole genome shotgun (WGS) entry which is preliminary data.</text>
</comment>
<dbReference type="GO" id="GO:0016020">
    <property type="term" value="C:membrane"/>
    <property type="evidence" value="ECO:0007669"/>
    <property type="project" value="UniProtKB-SubCell"/>
</dbReference>
<dbReference type="PANTHER" id="PTHR47891:SF1">
    <property type="entry name" value="CORA-MAGNESIUM AND COBALT TRANSPORTER"/>
    <property type="match status" value="1"/>
</dbReference>
<dbReference type="Gene3D" id="3.30.460.20">
    <property type="entry name" value="CorA soluble domain-like"/>
    <property type="match status" value="1"/>
</dbReference>
<evidence type="ECO:0000256" key="4">
    <source>
        <dbReference type="ARBA" id="ARBA00022989"/>
    </source>
</evidence>
<dbReference type="AlphaFoldDB" id="A0A1X0VCN5"/>
<evidence type="ECO:0000256" key="3">
    <source>
        <dbReference type="ARBA" id="ARBA00022692"/>
    </source>
</evidence>
<evidence type="ECO:0000313" key="6">
    <source>
        <dbReference type="EMBL" id="ORI97394.1"/>
    </source>
</evidence>
<comment type="similarity">
    <text evidence="2">Belongs to the CorA metal ion transporter (MIT) (TC 1.A.35) family.</text>
</comment>
<dbReference type="GO" id="GO:0046873">
    <property type="term" value="F:metal ion transmembrane transporter activity"/>
    <property type="evidence" value="ECO:0007669"/>
    <property type="project" value="InterPro"/>
</dbReference>
<dbReference type="CDD" id="cd12827">
    <property type="entry name" value="EcCorA_ZntB-like_u2"/>
    <property type="match status" value="1"/>
</dbReference>
<dbReference type="Pfam" id="PF01544">
    <property type="entry name" value="CorA"/>
    <property type="match status" value="1"/>
</dbReference>
<keyword evidence="3" id="KW-0812">Transmembrane</keyword>
<gene>
    <name evidence="6" type="ORF">BMR96_07515</name>
</gene>
<sequence>MIDTVKAVKNFKWYHVSNLTPEEHQRLISEHHLTNEMINYAVDHNESVRMEYDHAADEALMVIDVISYHPKNVETRPIGILFAHGDVYTFTHEPTDYIKTVLLEPQNQQVRAADDDISAFDFIMTGLYSLMTRYVDEITSINRKRRVIQAQFAEKKRTTQQMNDLLHLQTQMIYIQNSLANNHAMLDNYRTDFKKTLQDFELEHIDDVRVEVGQAEHMANLAMEVINSVSDALGNLSNRDLNWTMKVLTVYSIVLTVPTIVSGFYGENVKWLPFAAAQSGWWVTLVITAVLMAVVSLLLLLSGFFRK</sequence>
<dbReference type="STRING" id="33968.BMS77_08130"/>
<evidence type="ECO:0000256" key="1">
    <source>
        <dbReference type="ARBA" id="ARBA00004141"/>
    </source>
</evidence>
<protein>
    <submittedName>
        <fullName evidence="6">Magnesium transporter CorA</fullName>
    </submittedName>
</protein>
<evidence type="ECO:0000256" key="2">
    <source>
        <dbReference type="ARBA" id="ARBA00009765"/>
    </source>
</evidence>
<dbReference type="EMBL" id="MPLS01000027">
    <property type="protein sequence ID" value="ORI97394.1"/>
    <property type="molecule type" value="Genomic_DNA"/>
</dbReference>
<comment type="subcellular location">
    <subcellularLocation>
        <location evidence="1">Membrane</location>
        <topology evidence="1">Multi-pass membrane protein</topology>
    </subcellularLocation>
</comment>
<dbReference type="eggNOG" id="COG0598">
    <property type="taxonomic scope" value="Bacteria"/>
</dbReference>
<evidence type="ECO:0000256" key="5">
    <source>
        <dbReference type="ARBA" id="ARBA00023136"/>
    </source>
</evidence>
<keyword evidence="4" id="KW-1133">Transmembrane helix</keyword>
<reference evidence="6 7" key="1">
    <citation type="journal article" date="2017" name="Front. Microbiol.">
        <title>Genomic Characterization of Dairy Associated Leuconostoc Species and Diversity of Leuconostocs in Undefined Mixed Mesophilic Starter Cultures.</title>
        <authorList>
            <person name="Frantzen C.A."/>
            <person name="Kot W."/>
            <person name="Pedersen T.B."/>
            <person name="Ardo Y.M."/>
            <person name="Broadbent J.R."/>
            <person name="Neve H."/>
            <person name="Hansen L.H."/>
            <person name="Dal Bello F."/>
            <person name="Ostlie H.M."/>
            <person name="Kleppen H.P."/>
            <person name="Vogensen F.K."/>
            <person name="Holo H."/>
        </authorList>
    </citation>
    <scope>NUCLEOTIDE SEQUENCE [LARGE SCALE GENOMIC DNA]</scope>
    <source>
        <strain evidence="6 7">LMGCF08</strain>
    </source>
</reference>
<dbReference type="InterPro" id="IPR047199">
    <property type="entry name" value="CorA-like"/>
</dbReference>
<dbReference type="SUPFAM" id="SSF144083">
    <property type="entry name" value="Magnesium transport protein CorA, transmembrane region"/>
    <property type="match status" value="1"/>
</dbReference>
<evidence type="ECO:0000313" key="7">
    <source>
        <dbReference type="Proteomes" id="UP000192288"/>
    </source>
</evidence>
<proteinExistence type="inferred from homology"/>
<dbReference type="Gene3D" id="1.20.58.340">
    <property type="entry name" value="Magnesium transport protein CorA, transmembrane region"/>
    <property type="match status" value="2"/>
</dbReference>
<dbReference type="GeneID" id="97231574"/>
<dbReference type="Proteomes" id="UP000192288">
    <property type="component" value="Unassembled WGS sequence"/>
</dbReference>
<dbReference type="InterPro" id="IPR045863">
    <property type="entry name" value="CorA_TM1_TM2"/>
</dbReference>
<dbReference type="PANTHER" id="PTHR47891">
    <property type="entry name" value="TRANSPORTER-RELATED"/>
    <property type="match status" value="1"/>
</dbReference>
<dbReference type="InterPro" id="IPR002523">
    <property type="entry name" value="MgTranspt_CorA/ZnTranspt_ZntB"/>
</dbReference>
<keyword evidence="5" id="KW-0472">Membrane</keyword>
<accession>A0A1X0VCN5</accession>
<dbReference type="SUPFAM" id="SSF143865">
    <property type="entry name" value="CorA soluble domain-like"/>
    <property type="match status" value="1"/>
</dbReference>